<feature type="compositionally biased region" description="Low complexity" evidence="8">
    <location>
        <begin position="205"/>
        <end position="218"/>
    </location>
</feature>
<feature type="region of interest" description="Disordered" evidence="8">
    <location>
        <begin position="318"/>
        <end position="369"/>
    </location>
</feature>
<dbReference type="CDD" id="cd01647">
    <property type="entry name" value="RT_LTR"/>
    <property type="match status" value="1"/>
</dbReference>
<evidence type="ECO:0000259" key="10">
    <source>
        <dbReference type="Pfam" id="PF17917"/>
    </source>
</evidence>
<dbReference type="EC" id="2.7.7.49" evidence="1"/>
<feature type="domain" description="Reverse transcriptase RNase H-like" evidence="10">
    <location>
        <begin position="838"/>
        <end position="927"/>
    </location>
</feature>
<protein>
    <recommendedName>
        <fullName evidence="1">RNA-directed DNA polymerase</fullName>
        <ecNumber evidence="1">2.7.7.49</ecNumber>
    </recommendedName>
</protein>
<gene>
    <name evidence="11" type="ORF">V6N11_056120</name>
</gene>
<feature type="compositionally biased region" description="Polar residues" evidence="8">
    <location>
        <begin position="318"/>
        <end position="337"/>
    </location>
</feature>
<feature type="compositionally biased region" description="Polar residues" evidence="8">
    <location>
        <begin position="183"/>
        <end position="204"/>
    </location>
</feature>
<feature type="domain" description="Reverse transcriptase" evidence="9">
    <location>
        <begin position="703"/>
        <end position="814"/>
    </location>
</feature>
<dbReference type="InterPro" id="IPR043502">
    <property type="entry name" value="DNA/RNA_pol_sf"/>
</dbReference>
<evidence type="ECO:0000313" key="12">
    <source>
        <dbReference type="Proteomes" id="UP001396334"/>
    </source>
</evidence>
<dbReference type="InterPro" id="IPR021109">
    <property type="entry name" value="Peptidase_aspartic_dom_sf"/>
</dbReference>
<feature type="region of interest" description="Disordered" evidence="8">
    <location>
        <begin position="174"/>
        <end position="223"/>
    </location>
</feature>
<evidence type="ECO:0000313" key="11">
    <source>
        <dbReference type="EMBL" id="KAK9031834.1"/>
    </source>
</evidence>
<dbReference type="InterPro" id="IPR043128">
    <property type="entry name" value="Rev_trsase/Diguanyl_cyclase"/>
</dbReference>
<keyword evidence="5" id="KW-0255">Endonuclease</keyword>
<dbReference type="InterPro" id="IPR041373">
    <property type="entry name" value="RT_RNaseH"/>
</dbReference>
<dbReference type="CDD" id="cd09274">
    <property type="entry name" value="RNase_HI_RT_Ty3"/>
    <property type="match status" value="1"/>
</dbReference>
<evidence type="ECO:0000256" key="1">
    <source>
        <dbReference type="ARBA" id="ARBA00012493"/>
    </source>
</evidence>
<dbReference type="InterPro" id="IPR050951">
    <property type="entry name" value="Retrovirus_Pol_polyprotein"/>
</dbReference>
<evidence type="ECO:0000256" key="5">
    <source>
        <dbReference type="ARBA" id="ARBA00022759"/>
    </source>
</evidence>
<feature type="compositionally biased region" description="Low complexity" evidence="8">
    <location>
        <begin position="339"/>
        <end position="350"/>
    </location>
</feature>
<keyword evidence="2" id="KW-0808">Transferase</keyword>
<reference evidence="11 12" key="1">
    <citation type="journal article" date="2024" name="G3 (Bethesda)">
        <title>Genome assembly of Hibiscus sabdariffa L. provides insights into metabolisms of medicinal natural products.</title>
        <authorList>
            <person name="Kim T."/>
        </authorList>
    </citation>
    <scope>NUCLEOTIDE SEQUENCE [LARGE SCALE GENOMIC DNA]</scope>
    <source>
        <strain evidence="11">TK-2024</strain>
        <tissue evidence="11">Old leaves</tissue>
    </source>
</reference>
<accession>A0ABR2T3I7</accession>
<dbReference type="Gene3D" id="3.30.70.270">
    <property type="match status" value="1"/>
</dbReference>
<proteinExistence type="predicted"/>
<evidence type="ECO:0000256" key="3">
    <source>
        <dbReference type="ARBA" id="ARBA00022695"/>
    </source>
</evidence>
<name>A0ABR2T3I7_9ROSI</name>
<sequence length="1049" mass="119638">MTDYLGNQITSFRQEDDEAMHEAWERYRDLFRRCLIHGLPEWTQVSIFYNSVNTPTKMMLDASANGTLLDKPPRESLEILDKLAQNDYQHPTSRRITIRRGPTQLDASDTILAQIATLTNMFKNMQKQPHIQEVKALDAFCEQCGNNHDASECGQQFESSCYVGNYNKNTTSNTYNPAWRNHPNFSWKNQNNTLNPQQPAQTGFQNQPRQNQQPLPRQDYQQPTDFKNLENTLTQFMAQTSAYMARTDRFIQKTDAFMDRTEMKLQNHDATLKSLETQVGQISQILSSRPIGGFPSDTEVPKGASHEQCKAITTRSGKILTNNQRGMAANPSSTTDTLAEASAESSHAQSGKPEEIRPPPPFPQRLKKQKQDYQFKKFLDILKQVHINLPFVEALQQMPNYAKFLKDMVTRKKRIEEFETAAATETCLALMHNKVPSKKTDPGSFTIECFIGHNYPTKALCDPGASINLMPKSVFQKLGIGEAKPTTVMLQLADHSYVQPEGKIEDILLQIDKNEELIFRVDNQQVKKAILRPNSQVAEAGDCWMVQTTQKSTANQNINPSRKEIPTKGRINEEAQTHAETCNWIQLQTGKYFEPINYTMENCKIEKSSIEQPPKLELKPLPDQLKYAYLGNNETLPVIISSKLQAAQEEKLIETLRQHKEALGWTIADIKGISPTICMHKILLEDNQAMKDVVRKEILKWLDAGYNQITIAPEDQSKTTFTYPYETFAFRRMPFGLCNAPATFQRCMTAIFSDLNEDCLEIFMDDFSTFGENFDNCLSNLEKVLIRCKETNLVLNWEKCHFMVDEGVVLGHKISSKGMEVDKAKIEVISKLPPPTTVKVGAVLGQRKGKIFHPIYYASKTLNDAQVNYTTTEKEMLAVIFAFDKFRSYLIGAKVTVYTDHSAIKYLLSKKDAKPRLIRWILLLQEFDVEIIDRKGTENQVADHLSRLENGDKADITLEIKETFPDEQLLAATTNSAVLENTFLEAITEFIASAEDSADTTAPWYADVVNYIVCEIIPHQLNYQGRKRFKYNARSYFWDEPYLLKQCAD</sequence>
<dbReference type="Gene3D" id="3.10.20.370">
    <property type="match status" value="1"/>
</dbReference>
<dbReference type="Pfam" id="PF17917">
    <property type="entry name" value="RT_RNaseH"/>
    <property type="match status" value="1"/>
</dbReference>
<comment type="caution">
    <text evidence="11">The sequence shown here is derived from an EMBL/GenBank/DDBJ whole genome shotgun (WGS) entry which is preliminary data.</text>
</comment>
<dbReference type="Proteomes" id="UP001396334">
    <property type="component" value="Unassembled WGS sequence"/>
</dbReference>
<dbReference type="EMBL" id="JBBPBN010000009">
    <property type="protein sequence ID" value="KAK9031834.1"/>
    <property type="molecule type" value="Genomic_DNA"/>
</dbReference>
<organism evidence="11 12">
    <name type="scientific">Hibiscus sabdariffa</name>
    <name type="common">roselle</name>
    <dbReference type="NCBI Taxonomy" id="183260"/>
    <lineage>
        <taxon>Eukaryota</taxon>
        <taxon>Viridiplantae</taxon>
        <taxon>Streptophyta</taxon>
        <taxon>Embryophyta</taxon>
        <taxon>Tracheophyta</taxon>
        <taxon>Spermatophyta</taxon>
        <taxon>Magnoliopsida</taxon>
        <taxon>eudicotyledons</taxon>
        <taxon>Gunneridae</taxon>
        <taxon>Pentapetalae</taxon>
        <taxon>rosids</taxon>
        <taxon>malvids</taxon>
        <taxon>Malvales</taxon>
        <taxon>Malvaceae</taxon>
        <taxon>Malvoideae</taxon>
        <taxon>Hibiscus</taxon>
    </lineage>
</organism>
<dbReference type="PANTHER" id="PTHR37984">
    <property type="entry name" value="PROTEIN CBG26694"/>
    <property type="match status" value="1"/>
</dbReference>
<dbReference type="Gene3D" id="2.40.70.10">
    <property type="entry name" value="Acid Proteases"/>
    <property type="match status" value="1"/>
</dbReference>
<dbReference type="Pfam" id="PF00078">
    <property type="entry name" value="RVT_1"/>
    <property type="match status" value="1"/>
</dbReference>
<keyword evidence="12" id="KW-1185">Reference proteome</keyword>
<keyword evidence="4" id="KW-0540">Nuclease</keyword>
<dbReference type="CDD" id="cd00303">
    <property type="entry name" value="retropepsin_like"/>
    <property type="match status" value="1"/>
</dbReference>
<evidence type="ECO:0000256" key="8">
    <source>
        <dbReference type="SAM" id="MobiDB-lite"/>
    </source>
</evidence>
<evidence type="ECO:0000256" key="7">
    <source>
        <dbReference type="ARBA" id="ARBA00022918"/>
    </source>
</evidence>
<dbReference type="PANTHER" id="PTHR37984:SF5">
    <property type="entry name" value="PROTEIN NYNRIN-LIKE"/>
    <property type="match status" value="1"/>
</dbReference>
<evidence type="ECO:0000259" key="9">
    <source>
        <dbReference type="Pfam" id="PF00078"/>
    </source>
</evidence>
<evidence type="ECO:0000256" key="2">
    <source>
        <dbReference type="ARBA" id="ARBA00022679"/>
    </source>
</evidence>
<evidence type="ECO:0000256" key="4">
    <source>
        <dbReference type="ARBA" id="ARBA00022722"/>
    </source>
</evidence>
<evidence type="ECO:0000256" key="6">
    <source>
        <dbReference type="ARBA" id="ARBA00022801"/>
    </source>
</evidence>
<keyword evidence="7" id="KW-0695">RNA-directed DNA polymerase</keyword>
<dbReference type="SUPFAM" id="SSF56672">
    <property type="entry name" value="DNA/RNA polymerases"/>
    <property type="match status" value="1"/>
</dbReference>
<dbReference type="InterPro" id="IPR000477">
    <property type="entry name" value="RT_dom"/>
</dbReference>
<keyword evidence="3" id="KW-0548">Nucleotidyltransferase</keyword>
<keyword evidence="6" id="KW-0378">Hydrolase</keyword>
<dbReference type="Gene3D" id="3.10.10.10">
    <property type="entry name" value="HIV Type 1 Reverse Transcriptase, subunit A, domain 1"/>
    <property type="match status" value="1"/>
</dbReference>